<dbReference type="InterPro" id="IPR036188">
    <property type="entry name" value="FAD/NAD-bd_sf"/>
</dbReference>
<comment type="cofactor">
    <cofactor evidence="2">
        <name>[4Fe-4S] cluster</name>
        <dbReference type="ChEBI" id="CHEBI:49883"/>
    </cofactor>
</comment>
<comment type="cofactor">
    <cofactor evidence="1">
        <name>FMN</name>
        <dbReference type="ChEBI" id="CHEBI:58210"/>
    </cofactor>
</comment>
<evidence type="ECO:0000259" key="12">
    <source>
        <dbReference type="Pfam" id="PF07992"/>
    </source>
</evidence>
<evidence type="ECO:0000313" key="14">
    <source>
        <dbReference type="Proteomes" id="UP000267128"/>
    </source>
</evidence>
<dbReference type="GO" id="GO:0046872">
    <property type="term" value="F:metal ion binding"/>
    <property type="evidence" value="ECO:0007669"/>
    <property type="project" value="UniProtKB-KW"/>
</dbReference>
<dbReference type="Gene3D" id="3.40.50.720">
    <property type="entry name" value="NAD(P)-binding Rossmann-like Domain"/>
    <property type="match status" value="1"/>
</dbReference>
<name>A0A3N0CC85_9ACTN</name>
<dbReference type="GO" id="GO:0016491">
    <property type="term" value="F:oxidoreductase activity"/>
    <property type="evidence" value="ECO:0007669"/>
    <property type="project" value="UniProtKB-KW"/>
</dbReference>
<keyword evidence="9" id="KW-0411">Iron-sulfur</keyword>
<feature type="region of interest" description="Disordered" evidence="10">
    <location>
        <begin position="1"/>
        <end position="21"/>
    </location>
</feature>
<reference evidence="13 14" key="1">
    <citation type="submission" date="2018-11" db="EMBL/GenBank/DDBJ databases">
        <authorList>
            <person name="Li F."/>
        </authorList>
    </citation>
    <scope>NUCLEOTIDE SEQUENCE [LARGE SCALE GENOMIC DNA]</scope>
    <source>
        <strain evidence="13 14">Gsoil 097</strain>
    </source>
</reference>
<proteinExistence type="inferred from homology"/>
<keyword evidence="8" id="KW-0408">Iron</keyword>
<dbReference type="GO" id="GO:0010181">
    <property type="term" value="F:FMN binding"/>
    <property type="evidence" value="ECO:0007669"/>
    <property type="project" value="InterPro"/>
</dbReference>
<protein>
    <submittedName>
        <fullName evidence="13">FAD-dependent oxidoreductase</fullName>
    </submittedName>
</protein>
<dbReference type="Pfam" id="PF07992">
    <property type="entry name" value="Pyr_redox_2"/>
    <property type="match status" value="1"/>
</dbReference>
<dbReference type="EMBL" id="RJSE01000009">
    <property type="protein sequence ID" value="RNL60676.1"/>
    <property type="molecule type" value="Genomic_DNA"/>
</dbReference>
<keyword evidence="4" id="KW-0285">Flavoprotein</keyword>
<dbReference type="InterPro" id="IPR001155">
    <property type="entry name" value="OxRdtase_FMN_N"/>
</dbReference>
<dbReference type="PRINTS" id="PR00368">
    <property type="entry name" value="FADPNR"/>
</dbReference>
<evidence type="ECO:0000256" key="1">
    <source>
        <dbReference type="ARBA" id="ARBA00001917"/>
    </source>
</evidence>
<dbReference type="OrthoDB" id="3169239at2"/>
<evidence type="ECO:0000313" key="13">
    <source>
        <dbReference type="EMBL" id="RNL60676.1"/>
    </source>
</evidence>
<dbReference type="Proteomes" id="UP000267128">
    <property type="component" value="Unassembled WGS sequence"/>
</dbReference>
<evidence type="ECO:0000256" key="6">
    <source>
        <dbReference type="ARBA" id="ARBA00022723"/>
    </source>
</evidence>
<evidence type="ECO:0000256" key="8">
    <source>
        <dbReference type="ARBA" id="ARBA00023004"/>
    </source>
</evidence>
<evidence type="ECO:0000256" key="3">
    <source>
        <dbReference type="ARBA" id="ARBA00011048"/>
    </source>
</evidence>
<evidence type="ECO:0000256" key="4">
    <source>
        <dbReference type="ARBA" id="ARBA00022630"/>
    </source>
</evidence>
<evidence type="ECO:0000259" key="11">
    <source>
        <dbReference type="Pfam" id="PF00724"/>
    </source>
</evidence>
<dbReference type="Gene3D" id="3.20.20.70">
    <property type="entry name" value="Aldolase class I"/>
    <property type="match status" value="1"/>
</dbReference>
<evidence type="ECO:0000256" key="5">
    <source>
        <dbReference type="ARBA" id="ARBA00022643"/>
    </source>
</evidence>
<dbReference type="RefSeq" id="WP_123229428.1">
    <property type="nucleotide sequence ID" value="NZ_RJSE01000009.1"/>
</dbReference>
<feature type="domain" description="FAD/NAD(P)-binding" evidence="12">
    <location>
        <begin position="412"/>
        <end position="625"/>
    </location>
</feature>
<evidence type="ECO:0000256" key="7">
    <source>
        <dbReference type="ARBA" id="ARBA00023002"/>
    </source>
</evidence>
<accession>A0A3N0CC85</accession>
<dbReference type="InterPro" id="IPR051793">
    <property type="entry name" value="NADH:flavin_oxidoreductase"/>
</dbReference>
<dbReference type="Gene3D" id="3.50.50.60">
    <property type="entry name" value="FAD/NAD(P)-binding domain"/>
    <property type="match status" value="1"/>
</dbReference>
<comment type="caution">
    <text evidence="13">The sequence shown here is derived from an EMBL/GenBank/DDBJ whole genome shotgun (WGS) entry which is preliminary data.</text>
</comment>
<keyword evidence="6" id="KW-0479">Metal-binding</keyword>
<dbReference type="SUPFAM" id="SSF51395">
    <property type="entry name" value="FMN-linked oxidoreductases"/>
    <property type="match status" value="1"/>
</dbReference>
<dbReference type="PANTHER" id="PTHR42917">
    <property type="entry name" value="2,4-DIENOYL-COA REDUCTASE"/>
    <property type="match status" value="1"/>
</dbReference>
<dbReference type="InterPro" id="IPR023753">
    <property type="entry name" value="FAD/NAD-binding_dom"/>
</dbReference>
<organism evidence="13 14">
    <name type="scientific">Nocardioides marmoriginsengisoli</name>
    <dbReference type="NCBI Taxonomy" id="661483"/>
    <lineage>
        <taxon>Bacteria</taxon>
        <taxon>Bacillati</taxon>
        <taxon>Actinomycetota</taxon>
        <taxon>Actinomycetes</taxon>
        <taxon>Propionibacteriales</taxon>
        <taxon>Nocardioidaceae</taxon>
        <taxon>Nocardioides</taxon>
    </lineage>
</organism>
<keyword evidence="14" id="KW-1185">Reference proteome</keyword>
<dbReference type="SUPFAM" id="SSF51905">
    <property type="entry name" value="FAD/NAD(P)-binding domain"/>
    <property type="match status" value="1"/>
</dbReference>
<keyword evidence="5" id="KW-0288">FMN</keyword>
<dbReference type="InterPro" id="IPR013785">
    <property type="entry name" value="Aldolase_TIM"/>
</dbReference>
<evidence type="ECO:0000256" key="10">
    <source>
        <dbReference type="SAM" id="MobiDB-lite"/>
    </source>
</evidence>
<sequence length="672" mass="72610">MTTIDRLAYDPSGIEPEPSSDPALAHVLSPLQVGRVTLRNRVFSSAHGTGFSNGGVTDQLLAYHLERARGGVGLIVLEATSIDPLAAVGVSATARGMQNVDDSIIPDYRRIADAVHAEGAAIMALLSHSGRNVVMGVDGEPPLGPSAMPMDRTRDIPHELEHDEIAAIVKAFAAGALRCKQGGLDGVELSFAHGNLVQEFLSPWSNRRTDEYGGSEKNRLRMAREVLEATRAAIGDDFTFGIRFSVDEVVTNGYRVEDGLRWLHQMIEWGKLDFVDISAGSNSSMLSRSVHYPTITVPQGALVPLARMVKAAVDIPVFTVGKIHDLDVADQIVATGGADMVAMTRAHIAEPELVNKIREGRGAEVRACIYCNEGCFSRQQRVGPITCVYNPRVGRENVWIPLSAVAADRSRRVVVVGGGPGGLEAARAAAKQGHRVTLLERDDRLGGQLRYIESSPHRSEYGKILDWYERQLKQHDVEVRLGQEATAAAIRELRPDAVIVATGAVDALQEVDGNDRPNVYSGRAALRGEVPPGRVVVGDWDGRWAGLSVAESLVGAGHAVTLVTPAPFPGVDGDLMTWRLFYERLLAAGVVMRALEEIVEITDAGAVAQRLDGHLDTIAADSVVLVSKGRADRDVWRELREDPFELHAVGDCWAPRQLEQAIFEGARAARGL</sequence>
<dbReference type="PANTHER" id="PTHR42917:SF2">
    <property type="entry name" value="2,4-DIENOYL-COA REDUCTASE [(2E)-ENOYL-COA-PRODUCING]"/>
    <property type="match status" value="1"/>
</dbReference>
<evidence type="ECO:0000256" key="9">
    <source>
        <dbReference type="ARBA" id="ARBA00023014"/>
    </source>
</evidence>
<gene>
    <name evidence="13" type="ORF">EFK50_20415</name>
</gene>
<feature type="domain" description="NADH:flavin oxidoreductase/NADH oxidase N-terminal" evidence="11">
    <location>
        <begin position="29"/>
        <end position="362"/>
    </location>
</feature>
<evidence type="ECO:0000256" key="2">
    <source>
        <dbReference type="ARBA" id="ARBA00001966"/>
    </source>
</evidence>
<dbReference type="Pfam" id="PF00724">
    <property type="entry name" value="Oxidored_FMN"/>
    <property type="match status" value="1"/>
</dbReference>
<dbReference type="AlphaFoldDB" id="A0A3N0CC85"/>
<keyword evidence="7" id="KW-0560">Oxidoreductase</keyword>
<comment type="similarity">
    <text evidence="3">In the N-terminal section; belongs to the NADH:flavin oxidoreductase/NADH oxidase family.</text>
</comment>
<dbReference type="GO" id="GO:0051536">
    <property type="term" value="F:iron-sulfur cluster binding"/>
    <property type="evidence" value="ECO:0007669"/>
    <property type="project" value="UniProtKB-KW"/>
</dbReference>